<evidence type="ECO:0000313" key="3">
    <source>
        <dbReference type="Proteomes" id="UP000735302"/>
    </source>
</evidence>
<protein>
    <submittedName>
        <fullName evidence="2">Uncharacterized protein</fullName>
    </submittedName>
</protein>
<feature type="region of interest" description="Disordered" evidence="1">
    <location>
        <begin position="1"/>
        <end position="20"/>
    </location>
</feature>
<accession>A0AAV3YX13</accession>
<dbReference type="EMBL" id="BLXT01002155">
    <property type="protein sequence ID" value="GFN91640.1"/>
    <property type="molecule type" value="Genomic_DNA"/>
</dbReference>
<name>A0AAV3YX13_9GAST</name>
<evidence type="ECO:0000256" key="1">
    <source>
        <dbReference type="SAM" id="MobiDB-lite"/>
    </source>
</evidence>
<keyword evidence="3" id="KW-1185">Reference proteome</keyword>
<reference evidence="2 3" key="1">
    <citation type="journal article" date="2021" name="Elife">
        <title>Chloroplast acquisition without the gene transfer in kleptoplastic sea slugs, Plakobranchus ocellatus.</title>
        <authorList>
            <person name="Maeda T."/>
            <person name="Takahashi S."/>
            <person name="Yoshida T."/>
            <person name="Shimamura S."/>
            <person name="Takaki Y."/>
            <person name="Nagai Y."/>
            <person name="Toyoda A."/>
            <person name="Suzuki Y."/>
            <person name="Arimoto A."/>
            <person name="Ishii H."/>
            <person name="Satoh N."/>
            <person name="Nishiyama T."/>
            <person name="Hasebe M."/>
            <person name="Maruyama T."/>
            <person name="Minagawa J."/>
            <person name="Obokata J."/>
            <person name="Shigenobu S."/>
        </authorList>
    </citation>
    <scope>NUCLEOTIDE SEQUENCE [LARGE SCALE GENOMIC DNA]</scope>
</reference>
<organism evidence="2 3">
    <name type="scientific">Plakobranchus ocellatus</name>
    <dbReference type="NCBI Taxonomy" id="259542"/>
    <lineage>
        <taxon>Eukaryota</taxon>
        <taxon>Metazoa</taxon>
        <taxon>Spiralia</taxon>
        <taxon>Lophotrochozoa</taxon>
        <taxon>Mollusca</taxon>
        <taxon>Gastropoda</taxon>
        <taxon>Heterobranchia</taxon>
        <taxon>Euthyneura</taxon>
        <taxon>Panpulmonata</taxon>
        <taxon>Sacoglossa</taxon>
        <taxon>Placobranchoidea</taxon>
        <taxon>Plakobranchidae</taxon>
        <taxon>Plakobranchus</taxon>
    </lineage>
</organism>
<dbReference type="AlphaFoldDB" id="A0AAV3YX13"/>
<gene>
    <name evidence="2" type="ORF">PoB_001814600</name>
</gene>
<dbReference type="Proteomes" id="UP000735302">
    <property type="component" value="Unassembled WGS sequence"/>
</dbReference>
<evidence type="ECO:0000313" key="2">
    <source>
        <dbReference type="EMBL" id="GFN91640.1"/>
    </source>
</evidence>
<sequence>MNPPGRNAHVGVQELPLPPGNNVSASREAIELNGLLPRKAGTCQMKSSVVGLIFMTFAPPQVEENRLGRIREASKEISKHFFVLLYPLCCKIQAYLP</sequence>
<proteinExistence type="predicted"/>
<comment type="caution">
    <text evidence="2">The sequence shown here is derived from an EMBL/GenBank/DDBJ whole genome shotgun (WGS) entry which is preliminary data.</text>
</comment>